<feature type="transmembrane region" description="Helical" evidence="5">
    <location>
        <begin position="183"/>
        <end position="205"/>
    </location>
</feature>
<feature type="transmembrane region" description="Helical" evidence="5">
    <location>
        <begin position="217"/>
        <end position="239"/>
    </location>
</feature>
<feature type="transmembrane region" description="Helical" evidence="5">
    <location>
        <begin position="35"/>
        <end position="57"/>
    </location>
</feature>
<dbReference type="InterPro" id="IPR003689">
    <property type="entry name" value="ZIP"/>
</dbReference>
<dbReference type="PANTHER" id="PTHR11040:SF205">
    <property type="entry name" value="ZINC TRANSPORTER ZUPT"/>
    <property type="match status" value="1"/>
</dbReference>
<evidence type="ECO:0000256" key="3">
    <source>
        <dbReference type="ARBA" id="ARBA00022989"/>
    </source>
</evidence>
<dbReference type="Proteomes" id="UP000245683">
    <property type="component" value="Unassembled WGS sequence"/>
</dbReference>
<dbReference type="GO" id="GO:0016020">
    <property type="term" value="C:membrane"/>
    <property type="evidence" value="ECO:0007669"/>
    <property type="project" value="UniProtKB-SubCell"/>
</dbReference>
<accession>A0A317KC10</accession>
<evidence type="ECO:0000313" key="7">
    <source>
        <dbReference type="Proteomes" id="UP000245683"/>
    </source>
</evidence>
<evidence type="ECO:0000256" key="2">
    <source>
        <dbReference type="ARBA" id="ARBA00022692"/>
    </source>
</evidence>
<gene>
    <name evidence="6" type="ORF">DLJ46_06530</name>
</gene>
<feature type="transmembrane region" description="Helical" evidence="5">
    <location>
        <begin position="69"/>
        <end position="93"/>
    </location>
</feature>
<keyword evidence="7" id="KW-1185">Reference proteome</keyword>
<evidence type="ECO:0000313" key="6">
    <source>
        <dbReference type="EMBL" id="PWU50599.1"/>
    </source>
</evidence>
<organism evidence="6 7">
    <name type="scientific">Micromonospora globispora</name>
    <dbReference type="NCBI Taxonomy" id="1450148"/>
    <lineage>
        <taxon>Bacteria</taxon>
        <taxon>Bacillati</taxon>
        <taxon>Actinomycetota</taxon>
        <taxon>Actinomycetes</taxon>
        <taxon>Micromonosporales</taxon>
        <taxon>Micromonosporaceae</taxon>
        <taxon>Micromonospora</taxon>
    </lineage>
</organism>
<feature type="transmembrane region" description="Helical" evidence="5">
    <location>
        <begin position="245"/>
        <end position="268"/>
    </location>
</feature>
<comment type="caution">
    <text evidence="6">The sequence shown here is derived from an EMBL/GenBank/DDBJ whole genome shotgun (WGS) entry which is preliminary data.</text>
</comment>
<proteinExistence type="predicted"/>
<protein>
    <submittedName>
        <fullName evidence="6">Zinc permease</fullName>
    </submittedName>
</protein>
<feature type="transmembrane region" description="Helical" evidence="5">
    <location>
        <begin position="6"/>
        <end position="23"/>
    </location>
</feature>
<keyword evidence="2 5" id="KW-0812">Transmembrane</keyword>
<evidence type="ECO:0000256" key="4">
    <source>
        <dbReference type="ARBA" id="ARBA00023136"/>
    </source>
</evidence>
<comment type="subcellular location">
    <subcellularLocation>
        <location evidence="1">Membrane</location>
        <topology evidence="1">Multi-pass membrane protein</topology>
    </subcellularLocation>
</comment>
<evidence type="ECO:0000256" key="5">
    <source>
        <dbReference type="SAM" id="Phobius"/>
    </source>
</evidence>
<dbReference type="OrthoDB" id="9787346at2"/>
<evidence type="ECO:0000256" key="1">
    <source>
        <dbReference type="ARBA" id="ARBA00004141"/>
    </source>
</evidence>
<dbReference type="AlphaFoldDB" id="A0A317KC10"/>
<dbReference type="Pfam" id="PF02535">
    <property type="entry name" value="Zip"/>
    <property type="match status" value="1"/>
</dbReference>
<name>A0A317KC10_9ACTN</name>
<dbReference type="RefSeq" id="WP_109943758.1">
    <property type="nucleotide sequence ID" value="NZ_QGGF01000076.1"/>
</dbReference>
<feature type="transmembrane region" description="Helical" evidence="5">
    <location>
        <begin position="280"/>
        <end position="300"/>
    </location>
</feature>
<dbReference type="GO" id="GO:0005385">
    <property type="term" value="F:zinc ion transmembrane transporter activity"/>
    <property type="evidence" value="ECO:0007669"/>
    <property type="project" value="TreeGrafter"/>
</dbReference>
<keyword evidence="4 5" id="KW-0472">Membrane</keyword>
<reference evidence="7" key="1">
    <citation type="submission" date="2018-05" db="EMBL/GenBank/DDBJ databases">
        <title>Micromonospora globispora sp. nov. and Micromonospora rugosa sp. nov., isolated from marine sediment.</title>
        <authorList>
            <person name="Carro L."/>
            <person name="Aysel V."/>
            <person name="Cetin D."/>
            <person name="Igual J.M."/>
            <person name="Klenk H.-P."/>
            <person name="Trujillo M.E."/>
            <person name="Sahin N."/>
        </authorList>
    </citation>
    <scope>NUCLEOTIDE SEQUENCE [LARGE SCALE GENOMIC DNA]</scope>
    <source>
        <strain evidence="7">S2904</strain>
    </source>
</reference>
<sequence length="301" mass="30306">MSASQIALLGAIAGFTIFLGLPIGRLRSPAPRMRALLNATAIGILLFLLWDVLTHAWEPLDEAVGKQAYGSAVVDGVVLGGGLAVGLLGLVYFDRWMAGRRARMSPPVAAVVSPPVAVSVGAGDAAPAAERGATALAPVAAGADRGAWGSPARQLALLIAVGIGLHNFAEGLAIGNSAAQGEIALAVLLIIGFGLHNATEGFGIVAPLAAAGTRPSWGYLAALGLIGGGPTFLGTLIGQQFTNDLISVAFLALAAGSILYVVIELLAVGRRMGPKHIFTWGLLAGLLLGFATDAIVTAAGV</sequence>
<dbReference type="PANTHER" id="PTHR11040">
    <property type="entry name" value="ZINC/IRON TRANSPORTER"/>
    <property type="match status" value="1"/>
</dbReference>
<dbReference type="EMBL" id="QGSV01000106">
    <property type="protein sequence ID" value="PWU50599.1"/>
    <property type="molecule type" value="Genomic_DNA"/>
</dbReference>
<keyword evidence="3 5" id="KW-1133">Transmembrane helix</keyword>